<reference evidence="2 3" key="1">
    <citation type="submission" date="2019-08" db="EMBL/GenBank/DDBJ databases">
        <title>Whole genome of Aphis craccivora.</title>
        <authorList>
            <person name="Voronova N.V."/>
            <person name="Shulinski R.S."/>
            <person name="Bandarenka Y.V."/>
            <person name="Zhorov D.G."/>
            <person name="Warner D."/>
        </authorList>
    </citation>
    <scope>NUCLEOTIDE SEQUENCE [LARGE SCALE GENOMIC DNA]</scope>
    <source>
        <strain evidence="2">180601</strain>
        <tissue evidence="2">Whole Body</tissue>
    </source>
</reference>
<sequence>MFRSWWGKIQELSLSAEYKDQSSEISKFLKYVFGLPFLDPDELENAFVFDLMSCSVSDNSDILKFAIYLMDNYVMNYALFSPHMVRNYKRKTDKGRTPEDVMNRAVKMVLNDKCSRKSVSDDFNIPVKTLSRYFKKYINNSDIFNNYIGYTKPRQVFSFVEEEKLANYIKKAADIYFGLSPKEVRKLAKRRRDLSIRIPEATSLVRASSFNIVNVNSFFVNLKTVLNHYNFGPDDIYNMDETWITTVQKPNKIVARRGFKQIGSITSAERGTLVTLAFAVSALGNSVPPYFIFSKVHFKDHFIAKGPLRCAGSANSSGWMKENTLH</sequence>
<comment type="caution">
    <text evidence="2">The sequence shown here is derived from an EMBL/GenBank/DDBJ whole genome shotgun (WGS) entry which is preliminary data.</text>
</comment>
<accession>A0A6G0Z356</accession>
<proteinExistence type="predicted"/>
<evidence type="ECO:0008006" key="4">
    <source>
        <dbReference type="Google" id="ProtNLM"/>
    </source>
</evidence>
<dbReference type="EMBL" id="VUJU01001536">
    <property type="protein sequence ID" value="KAF0764848.1"/>
    <property type="molecule type" value="Genomic_DNA"/>
</dbReference>
<dbReference type="SUPFAM" id="SSF46689">
    <property type="entry name" value="Homeodomain-like"/>
    <property type="match status" value="1"/>
</dbReference>
<dbReference type="AlphaFoldDB" id="A0A6G0Z356"/>
<keyword evidence="3" id="KW-1185">Reference proteome</keyword>
<evidence type="ECO:0000313" key="3">
    <source>
        <dbReference type="Proteomes" id="UP000478052"/>
    </source>
</evidence>
<gene>
    <name evidence="2" type="ORF">FWK35_00005508</name>
</gene>
<dbReference type="OrthoDB" id="6606575at2759"/>
<dbReference type="InterPro" id="IPR009057">
    <property type="entry name" value="Homeodomain-like_sf"/>
</dbReference>
<dbReference type="Proteomes" id="UP000478052">
    <property type="component" value="Unassembled WGS sequence"/>
</dbReference>
<evidence type="ECO:0000256" key="1">
    <source>
        <dbReference type="ARBA" id="ARBA00004123"/>
    </source>
</evidence>
<dbReference type="GO" id="GO:0005634">
    <property type="term" value="C:nucleus"/>
    <property type="evidence" value="ECO:0007669"/>
    <property type="project" value="UniProtKB-SubCell"/>
</dbReference>
<name>A0A6G0Z356_APHCR</name>
<comment type="subcellular location">
    <subcellularLocation>
        <location evidence="1">Nucleus</location>
    </subcellularLocation>
</comment>
<organism evidence="2 3">
    <name type="scientific">Aphis craccivora</name>
    <name type="common">Cowpea aphid</name>
    <dbReference type="NCBI Taxonomy" id="307492"/>
    <lineage>
        <taxon>Eukaryota</taxon>
        <taxon>Metazoa</taxon>
        <taxon>Ecdysozoa</taxon>
        <taxon>Arthropoda</taxon>
        <taxon>Hexapoda</taxon>
        <taxon>Insecta</taxon>
        <taxon>Pterygota</taxon>
        <taxon>Neoptera</taxon>
        <taxon>Paraneoptera</taxon>
        <taxon>Hemiptera</taxon>
        <taxon>Sternorrhyncha</taxon>
        <taxon>Aphidomorpha</taxon>
        <taxon>Aphidoidea</taxon>
        <taxon>Aphididae</taxon>
        <taxon>Aphidini</taxon>
        <taxon>Aphis</taxon>
        <taxon>Aphis</taxon>
    </lineage>
</organism>
<protein>
    <recommendedName>
        <fullName evidence="4">HTH psq-type domain-containing protein</fullName>
    </recommendedName>
</protein>
<evidence type="ECO:0000313" key="2">
    <source>
        <dbReference type="EMBL" id="KAF0764848.1"/>
    </source>
</evidence>